<organism evidence="4">
    <name type="scientific">marine sediment metagenome</name>
    <dbReference type="NCBI Taxonomy" id="412755"/>
    <lineage>
        <taxon>unclassified sequences</taxon>
        <taxon>metagenomes</taxon>
        <taxon>ecological metagenomes</taxon>
    </lineage>
</organism>
<dbReference type="InterPro" id="IPR004136">
    <property type="entry name" value="NMO"/>
</dbReference>
<dbReference type="GO" id="GO:0018580">
    <property type="term" value="F:nitronate monooxygenase activity"/>
    <property type="evidence" value="ECO:0007669"/>
    <property type="project" value="InterPro"/>
</dbReference>
<dbReference type="InterPro" id="IPR013785">
    <property type="entry name" value="Aldolase_TIM"/>
</dbReference>
<dbReference type="SUPFAM" id="SSF51412">
    <property type="entry name" value="Inosine monophosphate dehydrogenase (IMPDH)"/>
    <property type="match status" value="1"/>
</dbReference>
<evidence type="ECO:0000313" key="4">
    <source>
        <dbReference type="EMBL" id="GAG29775.1"/>
    </source>
</evidence>
<evidence type="ECO:0000256" key="2">
    <source>
        <dbReference type="ARBA" id="ARBA00022643"/>
    </source>
</evidence>
<evidence type="ECO:0000256" key="1">
    <source>
        <dbReference type="ARBA" id="ARBA00022630"/>
    </source>
</evidence>
<keyword evidence="3" id="KW-0560">Oxidoreductase</keyword>
<proteinExistence type="predicted"/>
<accession>X0WGF9</accession>
<keyword evidence="2" id="KW-0288">FMN</keyword>
<dbReference type="PANTHER" id="PTHR32332">
    <property type="entry name" value="2-NITROPROPANE DIOXYGENASE"/>
    <property type="match status" value="1"/>
</dbReference>
<dbReference type="Gene3D" id="3.20.20.70">
    <property type="entry name" value="Aldolase class I"/>
    <property type="match status" value="1"/>
</dbReference>
<name>X0WGF9_9ZZZZ</name>
<dbReference type="AlphaFoldDB" id="X0WGF9"/>
<dbReference type="PANTHER" id="PTHR32332:SF18">
    <property type="entry name" value="2-NITROPROPANE DIOXYGENASE"/>
    <property type="match status" value="1"/>
</dbReference>
<dbReference type="CDD" id="cd04730">
    <property type="entry name" value="NPD_like"/>
    <property type="match status" value="1"/>
</dbReference>
<sequence length="233" mass="25311">YNRVPDAIVVEGPLSGGHIAGYKLEELEAIRPRMWQEPILENALKDVMGLAAEYGKEFKTDIPVIAAGGIFDGKDIAKFLRLGAKGVQIGTRFVATHECPVSDKYKQLYVNSTEDDLVFIQSPVGLPAKAIRTKFIDRILNGERADFNCVYQCLRTCDPSKVSFCIAKSLINAIEGDVDDAIVFAGSCISRITKIVSVKELIDELVSETIKELGGNGQTTNISSSSVGLSNKP</sequence>
<dbReference type="Pfam" id="PF03060">
    <property type="entry name" value="NMO"/>
    <property type="match status" value="1"/>
</dbReference>
<feature type="non-terminal residue" evidence="4">
    <location>
        <position position="1"/>
    </location>
</feature>
<evidence type="ECO:0000256" key="3">
    <source>
        <dbReference type="ARBA" id="ARBA00023002"/>
    </source>
</evidence>
<gene>
    <name evidence="4" type="ORF">S01H1_71743</name>
</gene>
<dbReference type="EMBL" id="BARS01047796">
    <property type="protein sequence ID" value="GAG29775.1"/>
    <property type="molecule type" value="Genomic_DNA"/>
</dbReference>
<reference evidence="4" key="1">
    <citation type="journal article" date="2014" name="Front. Microbiol.">
        <title>High frequency of phylogenetically diverse reductive dehalogenase-homologous genes in deep subseafloor sedimentary metagenomes.</title>
        <authorList>
            <person name="Kawai M."/>
            <person name="Futagami T."/>
            <person name="Toyoda A."/>
            <person name="Takaki Y."/>
            <person name="Nishi S."/>
            <person name="Hori S."/>
            <person name="Arai W."/>
            <person name="Tsubouchi T."/>
            <person name="Morono Y."/>
            <person name="Uchiyama I."/>
            <person name="Ito T."/>
            <person name="Fujiyama A."/>
            <person name="Inagaki F."/>
            <person name="Takami H."/>
        </authorList>
    </citation>
    <scope>NUCLEOTIDE SEQUENCE</scope>
    <source>
        <strain evidence="4">Expedition CK06-06</strain>
    </source>
</reference>
<protein>
    <submittedName>
        <fullName evidence="4">Uncharacterized protein</fullName>
    </submittedName>
</protein>
<keyword evidence="1" id="KW-0285">Flavoprotein</keyword>
<comment type="caution">
    <text evidence="4">The sequence shown here is derived from an EMBL/GenBank/DDBJ whole genome shotgun (WGS) entry which is preliminary data.</text>
</comment>